<dbReference type="InterPro" id="IPR050490">
    <property type="entry name" value="Bact_solute-bd_prot1"/>
</dbReference>
<sequence>MAFRGSADEAKVYDATFAAFRRRHPGLKVSNNVVPVTMWGDYVSKLAVQMASGHSPDLLNLGMEGTRLSVERSMLAPLDSRVQGSAAAFRDRVNDLPKALVDAYTIDGTLYAVPNGWQTMVVYCNPEIFRARGVELPSQDWTWEDFLSTARRLTGHGVMGFGLPWGFFHLHPWWLTNDGYPVTDDYRRPNLSDPRVVEAVAFVRDLVQKYKVSPDPTSVDVYSRFAAGKFAMVGAGRWPLPGWSAAKFTDYTARPWPKRVSHTTVVGGSGWAMSTRAVKPDIAWALRPPSVARLTEVGQALPVYSGIGDATGDRAADSAFKVLFQQLDNSRPVAAPAFYDALESVAMRYLEQIVSGRMDPAQGLREADNEIEEAL</sequence>
<proteinExistence type="predicted"/>
<dbReference type="PANTHER" id="PTHR43649:SF30">
    <property type="entry name" value="ABC TRANSPORTER SUBSTRATE-BINDING PROTEIN"/>
    <property type="match status" value="1"/>
</dbReference>
<accession>A0A7X5WX09</accession>
<dbReference type="PANTHER" id="PTHR43649">
    <property type="entry name" value="ARABINOSE-BINDING PROTEIN-RELATED"/>
    <property type="match status" value="1"/>
</dbReference>
<organism evidence="1 2">
    <name type="scientific">Streptomyces malaysiensis</name>
    <dbReference type="NCBI Taxonomy" id="92644"/>
    <lineage>
        <taxon>Bacteria</taxon>
        <taxon>Bacillati</taxon>
        <taxon>Actinomycetota</taxon>
        <taxon>Actinomycetes</taxon>
        <taxon>Kitasatosporales</taxon>
        <taxon>Streptomycetaceae</taxon>
        <taxon>Streptomyces</taxon>
        <taxon>Streptomyces violaceusniger group</taxon>
    </lineage>
</organism>
<dbReference type="Pfam" id="PF13416">
    <property type="entry name" value="SBP_bac_8"/>
    <property type="match status" value="1"/>
</dbReference>
<name>A0A7X5WX09_STRMQ</name>
<protein>
    <recommendedName>
        <fullName evidence="3">Sugar ABC transporter substrate-binding protein</fullName>
    </recommendedName>
</protein>
<dbReference type="Proteomes" id="UP000536624">
    <property type="component" value="Unassembled WGS sequence"/>
</dbReference>
<reference evidence="1 2" key="1">
    <citation type="submission" date="2020-02" db="EMBL/GenBank/DDBJ databases">
        <title>Streptomyces malaysiensis DSM14702 (JHCC583434, PFL_A843) Genome sequencing and assembly.</title>
        <authorList>
            <person name="Samborskyy M."/>
        </authorList>
    </citation>
    <scope>NUCLEOTIDE SEQUENCE [LARGE SCALE GENOMIC DNA]</scope>
    <source>
        <strain evidence="1 2">DSM 14702</strain>
    </source>
</reference>
<dbReference type="InterPro" id="IPR006059">
    <property type="entry name" value="SBP"/>
</dbReference>
<evidence type="ECO:0008006" key="3">
    <source>
        <dbReference type="Google" id="ProtNLM"/>
    </source>
</evidence>
<dbReference type="AlphaFoldDB" id="A0A7X5WX09"/>
<dbReference type="CDD" id="cd13585">
    <property type="entry name" value="PBP2_TMBP_like"/>
    <property type="match status" value="1"/>
</dbReference>
<gene>
    <name evidence="1" type="ORF">SMALB_0189</name>
</gene>
<evidence type="ECO:0000313" key="2">
    <source>
        <dbReference type="Proteomes" id="UP000536624"/>
    </source>
</evidence>
<comment type="caution">
    <text evidence="1">The sequence shown here is derived from an EMBL/GenBank/DDBJ whole genome shotgun (WGS) entry which is preliminary data.</text>
</comment>
<dbReference type="Gene3D" id="3.40.190.10">
    <property type="entry name" value="Periplasmic binding protein-like II"/>
    <property type="match status" value="1"/>
</dbReference>
<dbReference type="EMBL" id="JAALLH010000001">
    <property type="protein sequence ID" value="NIY62284.1"/>
    <property type="molecule type" value="Genomic_DNA"/>
</dbReference>
<evidence type="ECO:0000313" key="1">
    <source>
        <dbReference type="EMBL" id="NIY62284.1"/>
    </source>
</evidence>
<dbReference type="SUPFAM" id="SSF53850">
    <property type="entry name" value="Periplasmic binding protein-like II"/>
    <property type="match status" value="1"/>
</dbReference>